<comment type="caution">
    <text evidence="8">The sequence shown here is derived from an EMBL/GenBank/DDBJ whole genome shotgun (WGS) entry which is preliminary data.</text>
</comment>
<accession>A0A3P1V878</accession>
<dbReference type="Pfam" id="PF01967">
    <property type="entry name" value="MoaC"/>
    <property type="match status" value="1"/>
</dbReference>
<feature type="domain" description="Molybdopterin cofactor biosynthesis C (MoaC)" evidence="7">
    <location>
        <begin position="65"/>
        <end position="198"/>
    </location>
</feature>
<organism evidence="8 9">
    <name type="scientific">Actinomyces bowdenii</name>
    <dbReference type="NCBI Taxonomy" id="131109"/>
    <lineage>
        <taxon>Bacteria</taxon>
        <taxon>Bacillati</taxon>
        <taxon>Actinomycetota</taxon>
        <taxon>Actinomycetes</taxon>
        <taxon>Actinomycetales</taxon>
        <taxon>Actinomycetaceae</taxon>
        <taxon>Actinomyces</taxon>
    </lineage>
</organism>
<dbReference type="PANTHER" id="PTHR22960">
    <property type="entry name" value="MOLYBDOPTERIN COFACTOR SYNTHESIS PROTEIN A"/>
    <property type="match status" value="1"/>
</dbReference>
<evidence type="ECO:0000256" key="1">
    <source>
        <dbReference type="ARBA" id="ARBA00001637"/>
    </source>
</evidence>
<comment type="pathway">
    <text evidence="2">Cofactor biosynthesis; molybdopterin biosynthesis.</text>
</comment>
<dbReference type="GO" id="GO:0006777">
    <property type="term" value="P:Mo-molybdopterin cofactor biosynthetic process"/>
    <property type="evidence" value="ECO:0007669"/>
    <property type="project" value="UniProtKB-KW"/>
</dbReference>
<dbReference type="GO" id="GO:0061799">
    <property type="term" value="F:cyclic pyranopterin monophosphate synthase activity"/>
    <property type="evidence" value="ECO:0007669"/>
    <property type="project" value="UniProtKB-EC"/>
</dbReference>
<reference evidence="8 9" key="1">
    <citation type="submission" date="2018-11" db="EMBL/GenBank/DDBJ databases">
        <title>Genomes From Bacteria Associated with the Canine Oral Cavity: a Test Case for Automated Genome-Based Taxonomic Assignment.</title>
        <authorList>
            <person name="Coil D.A."/>
            <person name="Jospin G."/>
            <person name="Darling A.E."/>
            <person name="Wallis C."/>
            <person name="Davis I.J."/>
            <person name="Harris S."/>
            <person name="Eisen J.A."/>
            <person name="Holcombe L.J."/>
            <person name="O'Flynn C."/>
        </authorList>
    </citation>
    <scope>NUCLEOTIDE SEQUENCE [LARGE SCALE GENOMIC DNA]</scope>
    <source>
        <strain evidence="8 9">OH5050</strain>
    </source>
</reference>
<dbReference type="NCBIfam" id="NF006870">
    <property type="entry name" value="PRK09364.1"/>
    <property type="match status" value="1"/>
</dbReference>
<dbReference type="CDD" id="cd01420">
    <property type="entry name" value="MoaC_PE"/>
    <property type="match status" value="1"/>
</dbReference>
<feature type="compositionally biased region" description="Acidic residues" evidence="6">
    <location>
        <begin position="209"/>
        <end position="219"/>
    </location>
</feature>
<dbReference type="InterPro" id="IPR047594">
    <property type="entry name" value="MoaC_bact/euk"/>
</dbReference>
<evidence type="ECO:0000256" key="5">
    <source>
        <dbReference type="ARBA" id="ARBA00023239"/>
    </source>
</evidence>
<evidence type="ECO:0000256" key="3">
    <source>
        <dbReference type="ARBA" id="ARBA00012575"/>
    </source>
</evidence>
<sequence length="219" mass="22884">MISARRLRRTGPDQPDQRGGRPESAGAERPGPGGQARREQTAGADRVPPAPLALTHLDETGAARMVDVTTKEPTVRQARATALVTCAPAVVAALREGTVPKGDVLAVARVAGIAAAKRVPDLLPLAHVIGVHGAVVDLEIVEEGVRITAAVRTADRTGVEMEALTAATVAGLAVVDMVKGVDRRVELTRARVVAKSGGRSGDWRRDDGDHNDDGDDERA</sequence>
<dbReference type="OrthoDB" id="9794429at2"/>
<evidence type="ECO:0000259" key="7">
    <source>
        <dbReference type="Pfam" id="PF01967"/>
    </source>
</evidence>
<dbReference type="NCBIfam" id="TIGR00581">
    <property type="entry name" value="moaC"/>
    <property type="match status" value="1"/>
</dbReference>
<dbReference type="InterPro" id="IPR023045">
    <property type="entry name" value="MoaC"/>
</dbReference>
<dbReference type="EMBL" id="RQZC01000002">
    <property type="protein sequence ID" value="RRD30402.1"/>
    <property type="molecule type" value="Genomic_DNA"/>
</dbReference>
<dbReference type="PANTHER" id="PTHR22960:SF29">
    <property type="entry name" value="CYCLIC PYRANOPTERIN MONOPHOSPHATE SYNTHASE"/>
    <property type="match status" value="1"/>
</dbReference>
<evidence type="ECO:0000313" key="9">
    <source>
        <dbReference type="Proteomes" id="UP000271272"/>
    </source>
</evidence>
<evidence type="ECO:0000313" key="8">
    <source>
        <dbReference type="EMBL" id="RRD30402.1"/>
    </source>
</evidence>
<keyword evidence="4" id="KW-0501">Molybdenum cofactor biosynthesis</keyword>
<feature type="region of interest" description="Disordered" evidence="6">
    <location>
        <begin position="194"/>
        <end position="219"/>
    </location>
</feature>
<dbReference type="UniPathway" id="UPA00344"/>
<dbReference type="InterPro" id="IPR036522">
    <property type="entry name" value="MoaC_sf"/>
</dbReference>
<name>A0A3P1V878_9ACTO</name>
<evidence type="ECO:0000256" key="2">
    <source>
        <dbReference type="ARBA" id="ARBA00005046"/>
    </source>
</evidence>
<dbReference type="AlphaFoldDB" id="A0A3P1V878"/>
<feature type="region of interest" description="Disordered" evidence="6">
    <location>
        <begin position="1"/>
        <end position="50"/>
    </location>
</feature>
<protein>
    <recommendedName>
        <fullName evidence="3">cyclic pyranopterin monophosphate synthase</fullName>
        <ecNumber evidence="3">4.6.1.17</ecNumber>
    </recommendedName>
</protein>
<dbReference type="Proteomes" id="UP000271272">
    <property type="component" value="Unassembled WGS sequence"/>
</dbReference>
<comment type="catalytic activity">
    <reaction evidence="1">
        <text>(8S)-3',8-cyclo-7,8-dihydroguanosine 5'-triphosphate = cyclic pyranopterin phosphate + diphosphate</text>
        <dbReference type="Rhea" id="RHEA:49580"/>
        <dbReference type="ChEBI" id="CHEBI:33019"/>
        <dbReference type="ChEBI" id="CHEBI:59648"/>
        <dbReference type="ChEBI" id="CHEBI:131766"/>
        <dbReference type="EC" id="4.6.1.17"/>
    </reaction>
</comment>
<dbReference type="EC" id="4.6.1.17" evidence="3"/>
<keyword evidence="9" id="KW-1185">Reference proteome</keyword>
<proteinExistence type="predicted"/>
<evidence type="ECO:0000256" key="6">
    <source>
        <dbReference type="SAM" id="MobiDB-lite"/>
    </source>
</evidence>
<dbReference type="InterPro" id="IPR002820">
    <property type="entry name" value="Mopterin_CF_biosynth-C_dom"/>
</dbReference>
<keyword evidence="5 8" id="KW-0456">Lyase</keyword>
<dbReference type="Gene3D" id="3.30.70.640">
    <property type="entry name" value="Molybdopterin cofactor biosynthesis C (MoaC) domain"/>
    <property type="match status" value="1"/>
</dbReference>
<evidence type="ECO:0000256" key="4">
    <source>
        <dbReference type="ARBA" id="ARBA00023150"/>
    </source>
</evidence>
<dbReference type="InterPro" id="IPR050105">
    <property type="entry name" value="MoCo_biosynth_MoaA/MoaC"/>
</dbReference>
<gene>
    <name evidence="8" type="primary">moaC</name>
    <name evidence="8" type="ORF">EII10_02625</name>
</gene>
<dbReference type="SUPFAM" id="SSF55040">
    <property type="entry name" value="Molybdenum cofactor biosynthesis protein C, MoaC"/>
    <property type="match status" value="1"/>
</dbReference>